<dbReference type="GO" id="GO:0003676">
    <property type="term" value="F:nucleic acid binding"/>
    <property type="evidence" value="ECO:0007669"/>
    <property type="project" value="InterPro"/>
</dbReference>
<dbReference type="NCBIfam" id="NF005927">
    <property type="entry name" value="PRK07942.1"/>
    <property type="match status" value="1"/>
</dbReference>
<feature type="domain" description="Exonuclease" evidence="2">
    <location>
        <begin position="21"/>
        <end position="197"/>
    </location>
</feature>
<evidence type="ECO:0000313" key="4">
    <source>
        <dbReference type="Proteomes" id="UP000608024"/>
    </source>
</evidence>
<dbReference type="InterPro" id="IPR036397">
    <property type="entry name" value="RNaseH_sf"/>
</dbReference>
<dbReference type="AlphaFoldDB" id="A0A918ZPR7"/>
<keyword evidence="4" id="KW-1185">Reference proteome</keyword>
<evidence type="ECO:0000313" key="3">
    <source>
        <dbReference type="EMBL" id="GHE62033.1"/>
    </source>
</evidence>
<dbReference type="GO" id="GO:0004527">
    <property type="term" value="F:exonuclease activity"/>
    <property type="evidence" value="ECO:0007669"/>
    <property type="project" value="UniProtKB-KW"/>
</dbReference>
<name>A0A918ZPR7_9ACTN</name>
<proteinExistence type="predicted"/>
<dbReference type="SUPFAM" id="SSF53098">
    <property type="entry name" value="Ribonuclease H-like"/>
    <property type="match status" value="1"/>
</dbReference>
<dbReference type="Proteomes" id="UP000608024">
    <property type="component" value="Unassembled WGS sequence"/>
</dbReference>
<keyword evidence="3" id="KW-0540">Nuclease</keyword>
<feature type="region of interest" description="Disordered" evidence="1">
    <location>
        <begin position="1"/>
        <end position="20"/>
    </location>
</feature>
<keyword evidence="3" id="KW-0378">Hydrolase</keyword>
<sequence>MNTQDRSGPESVRPTAWPDGPMLAFDVETTGTDPETARIVAAAVAAVGGDTPPETTTWLLDPGMEIPAEATAIHHITTDQARADGCAPAEALPEIIAALAEPLAAGFPLVVFRAPYALTVLARECTRHDVPFLDGDVAPVIDPAVLDKQAERYRRGRRTLPALCEHYRVRHDGPNDTVQDALAAARLAWRLPRVHPQFAAIALDDLHSRQQAWAVEQAAGLQAHLRRTDPAATVAADWPLIPAPAEEK</sequence>
<dbReference type="EMBL" id="BNBT01000045">
    <property type="protein sequence ID" value="GHE62033.1"/>
    <property type="molecule type" value="Genomic_DNA"/>
</dbReference>
<organism evidence="3 4">
    <name type="scientific">Streptomyces longispororuber</name>
    <dbReference type="NCBI Taxonomy" id="68230"/>
    <lineage>
        <taxon>Bacteria</taxon>
        <taxon>Bacillati</taxon>
        <taxon>Actinomycetota</taxon>
        <taxon>Actinomycetes</taxon>
        <taxon>Kitasatosporales</taxon>
        <taxon>Streptomycetaceae</taxon>
        <taxon>Streptomyces</taxon>
    </lineage>
</organism>
<dbReference type="CDD" id="cd06127">
    <property type="entry name" value="DEDDh"/>
    <property type="match status" value="1"/>
</dbReference>
<keyword evidence="3" id="KW-0269">Exonuclease</keyword>
<evidence type="ECO:0000259" key="2">
    <source>
        <dbReference type="SMART" id="SM00479"/>
    </source>
</evidence>
<comment type="caution">
    <text evidence="3">The sequence shown here is derived from an EMBL/GenBank/DDBJ whole genome shotgun (WGS) entry which is preliminary data.</text>
</comment>
<dbReference type="SMART" id="SM00479">
    <property type="entry name" value="EXOIII"/>
    <property type="match status" value="1"/>
</dbReference>
<reference evidence="3" key="2">
    <citation type="submission" date="2020-09" db="EMBL/GenBank/DDBJ databases">
        <authorList>
            <person name="Sun Q."/>
            <person name="Ohkuma M."/>
        </authorList>
    </citation>
    <scope>NUCLEOTIDE SEQUENCE</scope>
    <source>
        <strain evidence="3">JCM 4784</strain>
    </source>
</reference>
<dbReference type="InterPro" id="IPR013520">
    <property type="entry name" value="Ribonucl_H"/>
</dbReference>
<dbReference type="Pfam" id="PF00929">
    <property type="entry name" value="RNase_T"/>
    <property type="match status" value="1"/>
</dbReference>
<evidence type="ECO:0000256" key="1">
    <source>
        <dbReference type="SAM" id="MobiDB-lite"/>
    </source>
</evidence>
<gene>
    <name evidence="3" type="ORF">GCM10018785_33820</name>
</gene>
<dbReference type="InterPro" id="IPR012337">
    <property type="entry name" value="RNaseH-like_sf"/>
</dbReference>
<dbReference type="Gene3D" id="3.30.420.10">
    <property type="entry name" value="Ribonuclease H-like superfamily/Ribonuclease H"/>
    <property type="match status" value="1"/>
</dbReference>
<reference evidence="3" key="1">
    <citation type="journal article" date="2014" name="Int. J. Syst. Evol. Microbiol.">
        <title>Complete genome sequence of Corynebacterium casei LMG S-19264T (=DSM 44701T), isolated from a smear-ripened cheese.</title>
        <authorList>
            <consortium name="US DOE Joint Genome Institute (JGI-PGF)"/>
            <person name="Walter F."/>
            <person name="Albersmeier A."/>
            <person name="Kalinowski J."/>
            <person name="Ruckert C."/>
        </authorList>
    </citation>
    <scope>NUCLEOTIDE SEQUENCE</scope>
    <source>
        <strain evidence="3">JCM 4784</strain>
    </source>
</reference>
<accession>A0A918ZPR7</accession>
<protein>
    <submittedName>
        <fullName evidence="3">3'-5' exonuclease</fullName>
    </submittedName>
</protein>
<dbReference type="RefSeq" id="WP_268257298.1">
    <property type="nucleotide sequence ID" value="NZ_BNBT01000045.1"/>
</dbReference>